<dbReference type="InterPro" id="IPR006143">
    <property type="entry name" value="RND_pump_MFP"/>
</dbReference>
<organism evidence="5 6">
    <name type="scientific">Kineococcus endophyticus</name>
    <dbReference type="NCBI Taxonomy" id="1181883"/>
    <lineage>
        <taxon>Bacteria</taxon>
        <taxon>Bacillati</taxon>
        <taxon>Actinomycetota</taxon>
        <taxon>Actinomycetes</taxon>
        <taxon>Kineosporiales</taxon>
        <taxon>Kineosporiaceae</taxon>
        <taxon>Kineococcus</taxon>
    </lineage>
</organism>
<dbReference type="PANTHER" id="PTHR30469">
    <property type="entry name" value="MULTIDRUG RESISTANCE PROTEIN MDTA"/>
    <property type="match status" value="1"/>
</dbReference>
<accession>A0ABV3P961</accession>
<evidence type="ECO:0000256" key="1">
    <source>
        <dbReference type="ARBA" id="ARBA00009477"/>
    </source>
</evidence>
<evidence type="ECO:0000313" key="5">
    <source>
        <dbReference type="EMBL" id="MEW9265722.1"/>
    </source>
</evidence>
<sequence>MRALTRPGSAPGPRRSAARGLSVAAVGTAAALVVAGCSSGDDAARIGTGEVTRGDVQQVVDAAGQVQPRASSVLTAPASGSVATLAVTDGQEVQAGQVLMTIDSPSAVQALEQAKSADAEAAKSGSGSGSGSAMTPSQLSAAQRSAQRDAEARFAEAETQARTIADPAAQAAALAAVQSSRTQYQLLASQTQALVDQVNAGLGNLDTAVASLGSAQRVQTRAAVAAAQATVDALTVTAPISGRVSLGASGGGGGSSLPAGAEQLLAGSGLSLPSGAGGGGDTSAAGAPVLTQGAAVSQGSTLVTVIDASTLSLTADVDETDVLQVTPGVKADVAVDAVDGAQYRGTVTSVDPTAKSGSGGSVTYTVRLSYDGGTGPDGAPAATPLPGMSATVSLVVQSVTGVVEVPASAILRAGSPHGSKESDSVWVVSGGKAERRDVTVGVRGDADVEITEGLQQGERVVTDGAADVTPGQQVS</sequence>
<dbReference type="SUPFAM" id="SSF111369">
    <property type="entry name" value="HlyD-like secretion proteins"/>
    <property type="match status" value="1"/>
</dbReference>
<dbReference type="NCBIfam" id="TIGR01730">
    <property type="entry name" value="RND_mfp"/>
    <property type="match status" value="1"/>
</dbReference>
<dbReference type="Pfam" id="PF25989">
    <property type="entry name" value="YknX_C"/>
    <property type="match status" value="1"/>
</dbReference>
<comment type="similarity">
    <text evidence="1">Belongs to the membrane fusion protein (MFP) (TC 8.A.1) family.</text>
</comment>
<reference evidence="5 6" key="1">
    <citation type="submission" date="2024-07" db="EMBL/GenBank/DDBJ databases">
        <authorList>
            <person name="Thanompreechachai J."/>
            <person name="Duangmal K."/>
        </authorList>
    </citation>
    <scope>NUCLEOTIDE SEQUENCE [LARGE SCALE GENOMIC DNA]</scope>
    <source>
        <strain evidence="5 6">KCTC 19886</strain>
    </source>
</reference>
<evidence type="ECO:0000259" key="4">
    <source>
        <dbReference type="Pfam" id="PF25989"/>
    </source>
</evidence>
<evidence type="ECO:0000313" key="6">
    <source>
        <dbReference type="Proteomes" id="UP001555826"/>
    </source>
</evidence>
<feature type="compositionally biased region" description="Basic and acidic residues" evidence="2">
    <location>
        <begin position="146"/>
        <end position="156"/>
    </location>
</feature>
<dbReference type="InterPro" id="IPR058625">
    <property type="entry name" value="MdtA-like_BSH"/>
</dbReference>
<feature type="domain" description="YknX-like C-terminal permuted SH3-like" evidence="4">
    <location>
        <begin position="402"/>
        <end position="474"/>
    </location>
</feature>
<evidence type="ECO:0000259" key="3">
    <source>
        <dbReference type="Pfam" id="PF25917"/>
    </source>
</evidence>
<dbReference type="Proteomes" id="UP001555826">
    <property type="component" value="Unassembled WGS sequence"/>
</dbReference>
<dbReference type="Pfam" id="PF25917">
    <property type="entry name" value="BSH_RND"/>
    <property type="match status" value="1"/>
</dbReference>
<dbReference type="RefSeq" id="WP_367638850.1">
    <property type="nucleotide sequence ID" value="NZ_JBFNQN010000008.1"/>
</dbReference>
<name>A0ABV3P961_9ACTN</name>
<dbReference type="Gene3D" id="2.40.50.100">
    <property type="match status" value="1"/>
</dbReference>
<evidence type="ECO:0000256" key="2">
    <source>
        <dbReference type="SAM" id="MobiDB-lite"/>
    </source>
</evidence>
<feature type="compositionally biased region" description="Polar residues" evidence="2">
    <location>
        <begin position="134"/>
        <end position="145"/>
    </location>
</feature>
<dbReference type="InterPro" id="IPR058637">
    <property type="entry name" value="YknX-like_C"/>
</dbReference>
<feature type="domain" description="Multidrug resistance protein MdtA-like barrel-sandwich hybrid" evidence="3">
    <location>
        <begin position="75"/>
        <end position="245"/>
    </location>
</feature>
<comment type="caution">
    <text evidence="5">The sequence shown here is derived from an EMBL/GenBank/DDBJ whole genome shotgun (WGS) entry which is preliminary data.</text>
</comment>
<proteinExistence type="inferred from homology"/>
<dbReference type="PRINTS" id="PR01490">
    <property type="entry name" value="RTXTOXIND"/>
</dbReference>
<gene>
    <name evidence="5" type="ORF">AB1207_13275</name>
</gene>
<keyword evidence="6" id="KW-1185">Reference proteome</keyword>
<feature type="region of interest" description="Disordered" evidence="2">
    <location>
        <begin position="113"/>
        <end position="159"/>
    </location>
</feature>
<dbReference type="Gene3D" id="2.40.30.170">
    <property type="match status" value="1"/>
</dbReference>
<protein>
    <submittedName>
        <fullName evidence="5">Efflux RND transporter periplasmic adaptor subunit</fullName>
    </submittedName>
</protein>
<dbReference type="PANTHER" id="PTHR30469:SF33">
    <property type="entry name" value="SLR1207 PROTEIN"/>
    <property type="match status" value="1"/>
</dbReference>
<dbReference type="EMBL" id="JBFNQN010000008">
    <property type="protein sequence ID" value="MEW9265722.1"/>
    <property type="molecule type" value="Genomic_DNA"/>
</dbReference>
<dbReference type="Gene3D" id="2.40.420.20">
    <property type="match status" value="1"/>
</dbReference>